<dbReference type="InterPro" id="IPR010065">
    <property type="entry name" value="AA_ABC_transptr_permease_3TM"/>
</dbReference>
<feature type="transmembrane region" description="Helical" evidence="7">
    <location>
        <begin position="73"/>
        <end position="92"/>
    </location>
</feature>
<comment type="caution">
    <text evidence="9">The sequence shown here is derived from an EMBL/GenBank/DDBJ whole genome shotgun (WGS) entry which is preliminary data.</text>
</comment>
<keyword evidence="3" id="KW-1003">Cell membrane</keyword>
<dbReference type="AlphaFoldDB" id="X1T2A4"/>
<evidence type="ECO:0000256" key="2">
    <source>
        <dbReference type="ARBA" id="ARBA00022448"/>
    </source>
</evidence>
<reference evidence="9" key="1">
    <citation type="journal article" date="2014" name="Front. Microbiol.">
        <title>High frequency of phylogenetically diverse reductive dehalogenase-homologous genes in deep subseafloor sedimentary metagenomes.</title>
        <authorList>
            <person name="Kawai M."/>
            <person name="Futagami T."/>
            <person name="Toyoda A."/>
            <person name="Takaki Y."/>
            <person name="Nishi S."/>
            <person name="Hori S."/>
            <person name="Arai W."/>
            <person name="Tsubouchi T."/>
            <person name="Morono Y."/>
            <person name="Uchiyama I."/>
            <person name="Ito T."/>
            <person name="Fujiyama A."/>
            <person name="Inagaki F."/>
            <person name="Takami H."/>
        </authorList>
    </citation>
    <scope>NUCLEOTIDE SEQUENCE</scope>
    <source>
        <strain evidence="9">Expedition CK06-06</strain>
    </source>
</reference>
<keyword evidence="5 7" id="KW-1133">Transmembrane helix</keyword>
<dbReference type="GO" id="GO:0043190">
    <property type="term" value="C:ATP-binding cassette (ABC) transporter complex"/>
    <property type="evidence" value="ECO:0007669"/>
    <property type="project" value="InterPro"/>
</dbReference>
<keyword evidence="2" id="KW-0813">Transport</keyword>
<feature type="transmembrane region" description="Helical" evidence="7">
    <location>
        <begin position="183"/>
        <end position="204"/>
    </location>
</feature>
<accession>X1T2A4</accession>
<gene>
    <name evidence="9" type="ORF">S12H4_19708</name>
</gene>
<organism evidence="9">
    <name type="scientific">marine sediment metagenome</name>
    <dbReference type="NCBI Taxonomy" id="412755"/>
    <lineage>
        <taxon>unclassified sequences</taxon>
        <taxon>metagenomes</taxon>
        <taxon>ecological metagenomes</taxon>
    </lineage>
</organism>
<dbReference type="GO" id="GO:0006865">
    <property type="term" value="P:amino acid transport"/>
    <property type="evidence" value="ECO:0007669"/>
    <property type="project" value="TreeGrafter"/>
</dbReference>
<dbReference type="InterPro" id="IPR035906">
    <property type="entry name" value="MetI-like_sf"/>
</dbReference>
<feature type="transmembrane region" description="Helical" evidence="7">
    <location>
        <begin position="37"/>
        <end position="61"/>
    </location>
</feature>
<dbReference type="PROSITE" id="PS50928">
    <property type="entry name" value="ABC_TM1"/>
    <property type="match status" value="1"/>
</dbReference>
<evidence type="ECO:0000313" key="9">
    <source>
        <dbReference type="EMBL" id="GAI85491.1"/>
    </source>
</evidence>
<dbReference type="Pfam" id="PF00528">
    <property type="entry name" value="BPD_transp_1"/>
    <property type="match status" value="1"/>
</dbReference>
<evidence type="ECO:0000256" key="7">
    <source>
        <dbReference type="SAM" id="Phobius"/>
    </source>
</evidence>
<sequence length="216" mass="24129">QGIWVTIQLGLVGWAIALFLGVIIGTMRISPWRWLRFLGGAYVELFRNIPFLVQLFFWYYAGPMLFGKSLQSQINSIIGLNYYVAIIALGMYTASRVAEHTRAGFSSISRDHYNAALSTGLNHPQMYRYVIIPYALRIIIPTLTTELLTIFKNSSIAMTIGVLETTFMSYKIDSETFHGLESTTGACLIYLALGLTIVGLMGILESRLKIPGMIGR</sequence>
<keyword evidence="4 7" id="KW-0812">Transmembrane</keyword>
<protein>
    <recommendedName>
        <fullName evidence="8">ABC transmembrane type-1 domain-containing protein</fullName>
    </recommendedName>
</protein>
<dbReference type="GO" id="GO:0022857">
    <property type="term" value="F:transmembrane transporter activity"/>
    <property type="evidence" value="ECO:0007669"/>
    <property type="project" value="InterPro"/>
</dbReference>
<feature type="transmembrane region" description="Helical" evidence="7">
    <location>
        <begin position="6"/>
        <end position="25"/>
    </location>
</feature>
<feature type="domain" description="ABC transmembrane type-1" evidence="8">
    <location>
        <begin position="3"/>
        <end position="201"/>
    </location>
</feature>
<name>X1T2A4_9ZZZZ</name>
<dbReference type="NCBIfam" id="TIGR01726">
    <property type="entry name" value="HEQRo_perm_3TM"/>
    <property type="match status" value="1"/>
</dbReference>
<keyword evidence="6 7" id="KW-0472">Membrane</keyword>
<evidence type="ECO:0000259" key="8">
    <source>
        <dbReference type="PROSITE" id="PS50928"/>
    </source>
</evidence>
<evidence type="ECO:0000256" key="4">
    <source>
        <dbReference type="ARBA" id="ARBA00022692"/>
    </source>
</evidence>
<dbReference type="PANTHER" id="PTHR30614">
    <property type="entry name" value="MEMBRANE COMPONENT OF AMINO ACID ABC TRANSPORTER"/>
    <property type="match status" value="1"/>
</dbReference>
<feature type="transmembrane region" description="Helical" evidence="7">
    <location>
        <begin position="134"/>
        <end position="163"/>
    </location>
</feature>
<proteinExistence type="predicted"/>
<evidence type="ECO:0000256" key="3">
    <source>
        <dbReference type="ARBA" id="ARBA00022475"/>
    </source>
</evidence>
<dbReference type="Gene3D" id="1.10.3720.10">
    <property type="entry name" value="MetI-like"/>
    <property type="match status" value="1"/>
</dbReference>
<evidence type="ECO:0000256" key="5">
    <source>
        <dbReference type="ARBA" id="ARBA00022989"/>
    </source>
</evidence>
<dbReference type="CDD" id="cd06261">
    <property type="entry name" value="TM_PBP2"/>
    <property type="match status" value="1"/>
</dbReference>
<evidence type="ECO:0000256" key="6">
    <source>
        <dbReference type="ARBA" id="ARBA00023136"/>
    </source>
</evidence>
<feature type="non-terminal residue" evidence="9">
    <location>
        <position position="1"/>
    </location>
</feature>
<dbReference type="PANTHER" id="PTHR30614:SF42">
    <property type="entry name" value="GLUTAMATE_ASPARTATE IMPORT PERMEASE PROTEIN GLTJ"/>
    <property type="match status" value="1"/>
</dbReference>
<evidence type="ECO:0000256" key="1">
    <source>
        <dbReference type="ARBA" id="ARBA00004651"/>
    </source>
</evidence>
<dbReference type="EMBL" id="BARW01009888">
    <property type="protein sequence ID" value="GAI85491.1"/>
    <property type="molecule type" value="Genomic_DNA"/>
</dbReference>
<dbReference type="SUPFAM" id="SSF161098">
    <property type="entry name" value="MetI-like"/>
    <property type="match status" value="1"/>
</dbReference>
<dbReference type="InterPro" id="IPR043429">
    <property type="entry name" value="ArtM/GltK/GlnP/TcyL/YhdX-like"/>
</dbReference>
<comment type="subcellular location">
    <subcellularLocation>
        <location evidence="1">Cell membrane</location>
        <topology evidence="1">Multi-pass membrane protein</topology>
    </subcellularLocation>
</comment>
<dbReference type="InterPro" id="IPR000515">
    <property type="entry name" value="MetI-like"/>
</dbReference>